<dbReference type="Gene3D" id="1.10.260.40">
    <property type="entry name" value="lambda repressor-like DNA-binding domains"/>
    <property type="match status" value="1"/>
</dbReference>
<reference evidence="2 3" key="1">
    <citation type="submission" date="2016-10" db="EMBL/GenBank/DDBJ databases">
        <authorList>
            <person name="de Groot N.N."/>
        </authorList>
    </citation>
    <scope>NUCLEOTIDE SEQUENCE [LARGE SCALE GENOMIC DNA]</scope>
    <source>
        <strain evidence="2 3">DSM 44468</strain>
    </source>
</reference>
<dbReference type="InterPro" id="IPR010982">
    <property type="entry name" value="Lambda_DNA-bd_dom_sf"/>
</dbReference>
<accession>A0A1I3JE71</accession>
<organism evidence="2 3">
    <name type="scientific">Amycolatopsis sacchari</name>
    <dbReference type="NCBI Taxonomy" id="115433"/>
    <lineage>
        <taxon>Bacteria</taxon>
        <taxon>Bacillati</taxon>
        <taxon>Actinomycetota</taxon>
        <taxon>Actinomycetes</taxon>
        <taxon>Pseudonocardiales</taxon>
        <taxon>Pseudonocardiaceae</taxon>
        <taxon>Amycolatopsis</taxon>
    </lineage>
</organism>
<evidence type="ECO:0000313" key="3">
    <source>
        <dbReference type="Proteomes" id="UP000199025"/>
    </source>
</evidence>
<dbReference type="Pfam" id="PF13560">
    <property type="entry name" value="HTH_31"/>
    <property type="match status" value="1"/>
</dbReference>
<dbReference type="Pfam" id="PF17765">
    <property type="entry name" value="MLTR_LBD"/>
    <property type="match status" value="1"/>
</dbReference>
<keyword evidence="3" id="KW-1185">Reference proteome</keyword>
<dbReference type="EMBL" id="FORP01000001">
    <property type="protein sequence ID" value="SFI58567.1"/>
    <property type="molecule type" value="Genomic_DNA"/>
</dbReference>
<proteinExistence type="predicted"/>
<dbReference type="AlphaFoldDB" id="A0A1I3JE71"/>
<dbReference type="PANTHER" id="PTHR35010:SF2">
    <property type="entry name" value="BLL4672 PROTEIN"/>
    <property type="match status" value="1"/>
</dbReference>
<gene>
    <name evidence="2" type="ORF">SAMN05421835_101102</name>
</gene>
<dbReference type="SUPFAM" id="SSF47413">
    <property type="entry name" value="lambda repressor-like DNA-binding domains"/>
    <property type="match status" value="1"/>
</dbReference>
<dbReference type="OrthoDB" id="4790304at2"/>
<dbReference type="InterPro" id="IPR041413">
    <property type="entry name" value="MLTR_LBD"/>
</dbReference>
<dbReference type="PROSITE" id="PS50943">
    <property type="entry name" value="HTH_CROC1"/>
    <property type="match status" value="1"/>
</dbReference>
<dbReference type="Proteomes" id="UP000199025">
    <property type="component" value="Unassembled WGS sequence"/>
</dbReference>
<dbReference type="PANTHER" id="PTHR35010">
    <property type="entry name" value="BLL4672 PROTEIN-RELATED"/>
    <property type="match status" value="1"/>
</dbReference>
<dbReference type="GO" id="GO:0003677">
    <property type="term" value="F:DNA binding"/>
    <property type="evidence" value="ECO:0007669"/>
    <property type="project" value="InterPro"/>
</dbReference>
<name>A0A1I3JE71_9PSEU</name>
<dbReference type="Gene3D" id="3.30.450.180">
    <property type="match status" value="1"/>
</dbReference>
<evidence type="ECO:0000259" key="1">
    <source>
        <dbReference type="PROSITE" id="PS50943"/>
    </source>
</evidence>
<sequence>MDNELGEFLRARRDLVTPAQAGLPEDGERRVPGLRREEVALLAGVSTDYYIRLEQGRERHPSDQVLDAVARALRLDEDAAAHLFRLAMPAPHTVARAASATVDPELRSLMEHFIHAPATVLGPALDVLAANSLSTALYSGFSRHDNLARMVFLDPVAVEFYVDWETTARATVASLRAGSGAFPDDPRVPEVVGELTVRSPAFADLWARHEVRPRKAEHKRFRHPRVGELVLRSQALAVTGAPGQQLFVYSAEPGSPSADGLTLLGRLAGESRHNEIPTVKGNS</sequence>
<evidence type="ECO:0000313" key="2">
    <source>
        <dbReference type="EMBL" id="SFI58567.1"/>
    </source>
</evidence>
<dbReference type="CDD" id="cd00093">
    <property type="entry name" value="HTH_XRE"/>
    <property type="match status" value="1"/>
</dbReference>
<feature type="domain" description="HTH cro/C1-type" evidence="1">
    <location>
        <begin position="33"/>
        <end position="80"/>
    </location>
</feature>
<dbReference type="RefSeq" id="WP_091503475.1">
    <property type="nucleotide sequence ID" value="NZ_CBDQZW010000017.1"/>
</dbReference>
<dbReference type="SMART" id="SM00530">
    <property type="entry name" value="HTH_XRE"/>
    <property type="match status" value="1"/>
</dbReference>
<dbReference type="STRING" id="115433.SAMN05421835_101102"/>
<protein>
    <submittedName>
        <fullName evidence="2">Helix-turn-helix domain-containing protein</fullName>
    </submittedName>
</protein>
<dbReference type="InterPro" id="IPR001387">
    <property type="entry name" value="Cro/C1-type_HTH"/>
</dbReference>